<name>A0A0G4HEY9_9ALVE</name>
<feature type="region of interest" description="Disordered" evidence="1">
    <location>
        <begin position="469"/>
        <end position="578"/>
    </location>
</feature>
<gene>
    <name evidence="2" type="ORF">Cvel_26744</name>
</gene>
<feature type="region of interest" description="Disordered" evidence="1">
    <location>
        <begin position="242"/>
        <end position="265"/>
    </location>
</feature>
<dbReference type="VEuPathDB" id="CryptoDB:Cvel_26744"/>
<feature type="region of interest" description="Disordered" evidence="1">
    <location>
        <begin position="801"/>
        <end position="852"/>
    </location>
</feature>
<feature type="compositionally biased region" description="Basic and acidic residues" evidence="1">
    <location>
        <begin position="521"/>
        <end position="544"/>
    </location>
</feature>
<proteinExistence type="predicted"/>
<accession>A0A0G4HEY9</accession>
<organism evidence="2">
    <name type="scientific">Chromera velia CCMP2878</name>
    <dbReference type="NCBI Taxonomy" id="1169474"/>
    <lineage>
        <taxon>Eukaryota</taxon>
        <taxon>Sar</taxon>
        <taxon>Alveolata</taxon>
        <taxon>Colpodellida</taxon>
        <taxon>Chromeraceae</taxon>
        <taxon>Chromera</taxon>
    </lineage>
</organism>
<sequence>MLNEVFLNSVEKRLPSRISHEVEEPQNLKIACMAVDSSGSLLAYMTKTSVIRLVQMSTMKRAVSLEGGKWWGGEGFAPGASERVSLAFADNDQKLVMQTPKVARLFDLMSDLPCVLADIFFRHDLVAFHPVNFFLEKTEGGEQDVLHVLCLESPAAGGREQRVPVLAPYRIPITRPGEDPPIFREPCATPTPLLTDPVTEFDMAPPLTRLEEVFALPFLPPPQWTGRGSEDTPRWYAVGLRTTTAPDPSETEGEVKKKRGPRQPQTFHLGIVAEKEAGEGEGEENPELASRQVIAHTSMAGIGGVVRGVSASVVRTGHERALASRMGGGAAQRRVGLVLVTQAERFVVYALFAEKNEEGEADPTPNREPFGCLEFDFHPILSVVGPVTRLDFACSFLWERIGAQPRFFSDFGEHPKLFKVRTARDLWVMVCYGEADRGRPYRRLIDLERPLRWLLDQLAWKRARRLGSSVKGRGGEGKSAPAESIKEGGSQGGEGDEEDKEKRTSDDAAAGAKADGGEGEDSPRSAEEQMEEHRGKEEKEKQERGEEDAENEDEDEEEEVAEEEEVEEEGLPESPWMQTTAAVEWLDISRLGSIAEAFPVPRSFSVLTLTHLGSLHVWRERLPLCNWEATVPNVVKLQKNCFRIETESEFDVKDENEFMVEGERRRKALRPELTTAFDVDKAFGRLLLRYPVLALPRALTLDSSDPLELVPVSSEHDLPPPSSSMATRQTTAEIERNRNELISTQEAMRRRSMGLYDLWKADGGVCLKCSSQSSASVQSAAASGNGPTPCACVQWIFRGSRSGPPPAPSPGPPAGMSKLSRIFSSAAASKTTPAKEARASCPKGRGVGEASASAVQIELVEEGKDEPMYQA</sequence>
<feature type="compositionally biased region" description="Acidic residues" evidence="1">
    <location>
        <begin position="545"/>
        <end position="571"/>
    </location>
</feature>
<dbReference type="EMBL" id="CDMZ01002450">
    <property type="protein sequence ID" value="CEM42430.1"/>
    <property type="molecule type" value="Genomic_DNA"/>
</dbReference>
<evidence type="ECO:0000256" key="1">
    <source>
        <dbReference type="SAM" id="MobiDB-lite"/>
    </source>
</evidence>
<reference evidence="2" key="1">
    <citation type="submission" date="2014-11" db="EMBL/GenBank/DDBJ databases">
        <authorList>
            <person name="Otto D Thomas"/>
            <person name="Naeem Raeece"/>
        </authorList>
    </citation>
    <scope>NUCLEOTIDE SEQUENCE</scope>
</reference>
<feature type="compositionally biased region" description="Pro residues" evidence="1">
    <location>
        <begin position="803"/>
        <end position="813"/>
    </location>
</feature>
<dbReference type="AlphaFoldDB" id="A0A0G4HEY9"/>
<evidence type="ECO:0000313" key="2">
    <source>
        <dbReference type="EMBL" id="CEM42430.1"/>
    </source>
</evidence>
<protein>
    <submittedName>
        <fullName evidence="2">Uncharacterized protein</fullName>
    </submittedName>
</protein>